<proteinExistence type="predicted"/>
<evidence type="ECO:0000313" key="1">
    <source>
        <dbReference type="EMBL" id="OGM05485.1"/>
    </source>
</evidence>
<dbReference type="AlphaFoldDB" id="A0A1F7WTT1"/>
<dbReference type="EMBL" id="MGFM01000036">
    <property type="protein sequence ID" value="OGM05485.1"/>
    <property type="molecule type" value="Genomic_DNA"/>
</dbReference>
<sequence>MKSINIKNIPIALKQVKSSAPIFNVPDTPLTATAQEHLPIADITGDIVVYKDGGAAIVMESTSLNFGLLSEKEQQAVIAAYAALINSLSFSIQIVVRSERKDIRSYMNYLTGFAQKITNPKLASLMGAYRQFILDTVKKKNVLGKRFFIVIPFSPLELGIAKSALALTRRKGPLSYPKSYVVKRAKVSLYPRRDHLIRQAKRLGIALIQLSTDELIKLYYHIYNPEKPAVKQV</sequence>
<comment type="caution">
    <text evidence="1">The sequence shown here is derived from an EMBL/GenBank/DDBJ whole genome shotgun (WGS) entry which is preliminary data.</text>
</comment>
<accession>A0A1F7WTT1</accession>
<reference evidence="1 2" key="1">
    <citation type="journal article" date="2016" name="Nat. Commun.">
        <title>Thousands of microbial genomes shed light on interconnected biogeochemical processes in an aquifer system.</title>
        <authorList>
            <person name="Anantharaman K."/>
            <person name="Brown C.T."/>
            <person name="Hug L.A."/>
            <person name="Sharon I."/>
            <person name="Castelle C.J."/>
            <person name="Probst A.J."/>
            <person name="Thomas B.C."/>
            <person name="Singh A."/>
            <person name="Wilkins M.J."/>
            <person name="Karaoz U."/>
            <person name="Brodie E.L."/>
            <person name="Williams K.H."/>
            <person name="Hubbard S.S."/>
            <person name="Banfield J.F."/>
        </authorList>
    </citation>
    <scope>NUCLEOTIDE SEQUENCE [LARGE SCALE GENOMIC DNA]</scope>
</reference>
<evidence type="ECO:0000313" key="2">
    <source>
        <dbReference type="Proteomes" id="UP000178812"/>
    </source>
</evidence>
<organism evidence="1 2">
    <name type="scientific">Candidatus Woesebacteria bacterium GWB1_43_5</name>
    <dbReference type="NCBI Taxonomy" id="1802474"/>
    <lineage>
        <taxon>Bacteria</taxon>
        <taxon>Candidatus Woeseibacteriota</taxon>
    </lineage>
</organism>
<protein>
    <submittedName>
        <fullName evidence="1">Uncharacterized protein</fullName>
    </submittedName>
</protein>
<dbReference type="Proteomes" id="UP000178812">
    <property type="component" value="Unassembled WGS sequence"/>
</dbReference>
<name>A0A1F7WTT1_9BACT</name>
<gene>
    <name evidence="1" type="ORF">A2125_01900</name>
</gene>